<evidence type="ECO:0000259" key="2">
    <source>
        <dbReference type="Pfam" id="PF03372"/>
    </source>
</evidence>
<organism evidence="3 4">
    <name type="scientific">Granulosicoccus antarcticus IMCC3135</name>
    <dbReference type="NCBI Taxonomy" id="1192854"/>
    <lineage>
        <taxon>Bacteria</taxon>
        <taxon>Pseudomonadati</taxon>
        <taxon>Pseudomonadota</taxon>
        <taxon>Gammaproteobacteria</taxon>
        <taxon>Chromatiales</taxon>
        <taxon>Granulosicoccaceae</taxon>
        <taxon>Granulosicoccus</taxon>
    </lineage>
</organism>
<accession>A0A2Z2NYZ5</accession>
<keyword evidence="1" id="KW-1133">Transmembrane helix</keyword>
<evidence type="ECO:0000256" key="1">
    <source>
        <dbReference type="SAM" id="Phobius"/>
    </source>
</evidence>
<evidence type="ECO:0000313" key="3">
    <source>
        <dbReference type="EMBL" id="ASJ76523.1"/>
    </source>
</evidence>
<feature type="transmembrane region" description="Helical" evidence="1">
    <location>
        <begin position="59"/>
        <end position="79"/>
    </location>
</feature>
<evidence type="ECO:0000313" key="4">
    <source>
        <dbReference type="Proteomes" id="UP000250079"/>
    </source>
</evidence>
<dbReference type="EMBL" id="CP018632">
    <property type="protein sequence ID" value="ASJ76523.1"/>
    <property type="molecule type" value="Genomic_DNA"/>
</dbReference>
<keyword evidence="1" id="KW-0812">Transmembrane</keyword>
<keyword evidence="1" id="KW-0472">Membrane</keyword>
<dbReference type="Pfam" id="PF03372">
    <property type="entry name" value="Exo_endo_phos"/>
    <property type="match status" value="1"/>
</dbReference>
<gene>
    <name evidence="3" type="ORF">IMCC3135_32390</name>
</gene>
<dbReference type="Gene3D" id="3.60.10.10">
    <property type="entry name" value="Endonuclease/exonuclease/phosphatase"/>
    <property type="match status" value="1"/>
</dbReference>
<feature type="transmembrane region" description="Helical" evidence="1">
    <location>
        <begin position="35"/>
        <end position="52"/>
    </location>
</feature>
<dbReference type="RefSeq" id="WP_205737815.1">
    <property type="nucleotide sequence ID" value="NZ_CP018632.1"/>
</dbReference>
<dbReference type="KEGG" id="gai:IMCC3135_32390"/>
<dbReference type="GO" id="GO:0003824">
    <property type="term" value="F:catalytic activity"/>
    <property type="evidence" value="ECO:0007669"/>
    <property type="project" value="InterPro"/>
</dbReference>
<dbReference type="SUPFAM" id="SSF56219">
    <property type="entry name" value="DNase I-like"/>
    <property type="match status" value="1"/>
</dbReference>
<dbReference type="InterPro" id="IPR036691">
    <property type="entry name" value="Endo/exonu/phosph_ase_sf"/>
</dbReference>
<name>A0A2Z2NYZ5_9GAMM</name>
<proteinExistence type="predicted"/>
<sequence>MTFILSVLALLLILATALPLSIRREWWIRALDFPRLQIAILAALWLVSWWVIMPHEGTWLNILALAVAIVTLYQFKWIYPNTEMHRQEVERYDSSVDGNCPHFKMITSNVLMTNRDSAPLLSLIKKHQPDILVTLESDQWWQDKLDTLQSYEYRMACPLDNLYGMHVYSRLPLSNTQTSYLVEDDKPSMNATVQISPGVDIRLHIVHPAPPAPGENDESTERDVELLLLANAIAEKRDGARDGARDGERIVVAGDLNDVAWSATTRLFRQLSGLLDPRIGRGLFNTFSAEHWYARWPLDHVFVSRHFKVTNIQRLPNIGSDHFPLMVELAITDSAQQSSEMEDEEVDEERLDSIMNSTAAQNAQMPVI</sequence>
<keyword evidence="4" id="KW-1185">Reference proteome</keyword>
<dbReference type="Proteomes" id="UP000250079">
    <property type="component" value="Chromosome"/>
</dbReference>
<feature type="domain" description="Endonuclease/exonuclease/phosphatase" evidence="2">
    <location>
        <begin position="106"/>
        <end position="322"/>
    </location>
</feature>
<dbReference type="AlphaFoldDB" id="A0A2Z2NYZ5"/>
<dbReference type="InterPro" id="IPR005135">
    <property type="entry name" value="Endo/exonuclease/phosphatase"/>
</dbReference>
<protein>
    <recommendedName>
        <fullName evidence="2">Endonuclease/exonuclease/phosphatase domain-containing protein</fullName>
    </recommendedName>
</protein>
<reference evidence="3 4" key="1">
    <citation type="submission" date="2016-12" db="EMBL/GenBank/DDBJ databases">
        <authorList>
            <person name="Song W.-J."/>
            <person name="Kurnit D.M."/>
        </authorList>
    </citation>
    <scope>NUCLEOTIDE SEQUENCE [LARGE SCALE GENOMIC DNA]</scope>
    <source>
        <strain evidence="3 4">IMCC3135</strain>
    </source>
</reference>